<organism evidence="2">
    <name type="scientific">Rhizophora mucronata</name>
    <name type="common">Asiatic mangrove</name>
    <dbReference type="NCBI Taxonomy" id="61149"/>
    <lineage>
        <taxon>Eukaryota</taxon>
        <taxon>Viridiplantae</taxon>
        <taxon>Streptophyta</taxon>
        <taxon>Embryophyta</taxon>
        <taxon>Tracheophyta</taxon>
        <taxon>Spermatophyta</taxon>
        <taxon>Magnoliopsida</taxon>
        <taxon>eudicotyledons</taxon>
        <taxon>Gunneridae</taxon>
        <taxon>Pentapetalae</taxon>
        <taxon>rosids</taxon>
        <taxon>fabids</taxon>
        <taxon>Malpighiales</taxon>
        <taxon>Rhizophoraceae</taxon>
        <taxon>Rhizophora</taxon>
    </lineage>
</organism>
<keyword evidence="1" id="KW-0472">Membrane</keyword>
<feature type="transmembrane region" description="Helical" evidence="1">
    <location>
        <begin position="50"/>
        <end position="70"/>
    </location>
</feature>
<dbReference type="EMBL" id="GGEC01021552">
    <property type="protein sequence ID" value="MBX02036.1"/>
    <property type="molecule type" value="Transcribed_RNA"/>
</dbReference>
<name>A0A2P2K8J9_RHIMU</name>
<evidence type="ECO:0000313" key="2">
    <source>
        <dbReference type="EMBL" id="MBX02036.1"/>
    </source>
</evidence>
<evidence type="ECO:0000256" key="1">
    <source>
        <dbReference type="SAM" id="Phobius"/>
    </source>
</evidence>
<keyword evidence="1" id="KW-1133">Transmembrane helix</keyword>
<proteinExistence type="predicted"/>
<sequence>MGSKLNDMGTNLAWSRRGVGATQKAEAVYIYVPVGPLRGSDIPNIHMDDGLLLTGLIIYWWGKVSSFYFLSLARSFS</sequence>
<protein>
    <submittedName>
        <fullName evidence="2">Uncharacterized protein</fullName>
    </submittedName>
</protein>
<reference evidence="2" key="1">
    <citation type="submission" date="2018-02" db="EMBL/GenBank/DDBJ databases">
        <title>Rhizophora mucronata_Transcriptome.</title>
        <authorList>
            <person name="Meera S.P."/>
            <person name="Sreeshan A."/>
            <person name="Augustine A."/>
        </authorList>
    </citation>
    <scope>NUCLEOTIDE SEQUENCE</scope>
    <source>
        <tissue evidence="2">Leaf</tissue>
    </source>
</reference>
<dbReference type="AlphaFoldDB" id="A0A2P2K8J9"/>
<accession>A0A2P2K8J9</accession>
<keyword evidence="1" id="KW-0812">Transmembrane</keyword>